<comment type="caution">
    <text evidence="8">The sequence shown here is derived from an EMBL/GenBank/DDBJ whole genome shotgun (WGS) entry which is preliminary data.</text>
</comment>
<dbReference type="Pfam" id="PF05175">
    <property type="entry name" value="MTS"/>
    <property type="match status" value="1"/>
</dbReference>
<evidence type="ECO:0000313" key="9">
    <source>
        <dbReference type="Proteomes" id="UP000325116"/>
    </source>
</evidence>
<gene>
    <name evidence="8" type="primary">prmC</name>
    <name evidence="8" type="ORF">EPJ80_06140</name>
</gene>
<evidence type="ECO:0000256" key="1">
    <source>
        <dbReference type="ARBA" id="ARBA00012771"/>
    </source>
</evidence>
<dbReference type="AlphaFoldDB" id="A0A5C8CFZ8"/>
<evidence type="ECO:0000256" key="2">
    <source>
        <dbReference type="ARBA" id="ARBA00022603"/>
    </source>
</evidence>
<feature type="domain" description="Methyltransferase small" evidence="6">
    <location>
        <begin position="116"/>
        <end position="207"/>
    </location>
</feature>
<dbReference type="Pfam" id="PF17827">
    <property type="entry name" value="PrmC_N"/>
    <property type="match status" value="1"/>
</dbReference>
<dbReference type="PROSITE" id="PS00092">
    <property type="entry name" value="N6_MTASE"/>
    <property type="match status" value="1"/>
</dbReference>
<keyword evidence="3 8" id="KW-0808">Transferase</keyword>
<evidence type="ECO:0000256" key="4">
    <source>
        <dbReference type="ARBA" id="ARBA00022691"/>
    </source>
</evidence>
<protein>
    <recommendedName>
        <fullName evidence="1">peptide chain release factor N(5)-glutamine methyltransferase</fullName>
        <ecNumber evidence="1">2.1.1.297</ecNumber>
    </recommendedName>
</protein>
<dbReference type="CDD" id="cd02440">
    <property type="entry name" value="AdoMet_MTases"/>
    <property type="match status" value="1"/>
</dbReference>
<dbReference type="InterPro" id="IPR050320">
    <property type="entry name" value="N5-glutamine_MTase"/>
</dbReference>
<dbReference type="InterPro" id="IPR002052">
    <property type="entry name" value="DNA_methylase_N6_adenine_CS"/>
</dbReference>
<comment type="catalytic activity">
    <reaction evidence="5">
        <text>L-glutaminyl-[peptide chain release factor] + S-adenosyl-L-methionine = N(5)-methyl-L-glutaminyl-[peptide chain release factor] + S-adenosyl-L-homocysteine + H(+)</text>
        <dbReference type="Rhea" id="RHEA:42896"/>
        <dbReference type="Rhea" id="RHEA-COMP:10271"/>
        <dbReference type="Rhea" id="RHEA-COMP:10272"/>
        <dbReference type="ChEBI" id="CHEBI:15378"/>
        <dbReference type="ChEBI" id="CHEBI:30011"/>
        <dbReference type="ChEBI" id="CHEBI:57856"/>
        <dbReference type="ChEBI" id="CHEBI:59789"/>
        <dbReference type="ChEBI" id="CHEBI:61891"/>
        <dbReference type="EC" id="2.1.1.297"/>
    </reaction>
</comment>
<feature type="domain" description="Release factor glutamine methyltransferase N-terminal" evidence="7">
    <location>
        <begin position="5"/>
        <end position="76"/>
    </location>
</feature>
<dbReference type="Gene3D" id="3.40.50.150">
    <property type="entry name" value="Vaccinia Virus protein VP39"/>
    <property type="match status" value="1"/>
</dbReference>
<dbReference type="NCBIfam" id="TIGR00536">
    <property type="entry name" value="hemK_fam"/>
    <property type="match status" value="1"/>
</dbReference>
<dbReference type="InterPro" id="IPR029063">
    <property type="entry name" value="SAM-dependent_MTases_sf"/>
</dbReference>
<dbReference type="PANTHER" id="PTHR18895">
    <property type="entry name" value="HEMK METHYLTRANSFERASE"/>
    <property type="match status" value="1"/>
</dbReference>
<evidence type="ECO:0000256" key="5">
    <source>
        <dbReference type="ARBA" id="ARBA00048391"/>
    </source>
</evidence>
<dbReference type="Proteomes" id="UP000325116">
    <property type="component" value="Unassembled WGS sequence"/>
</dbReference>
<dbReference type="NCBIfam" id="TIGR03534">
    <property type="entry name" value="RF_mod_PrmC"/>
    <property type="match status" value="1"/>
</dbReference>
<dbReference type="GO" id="GO:0003676">
    <property type="term" value="F:nucleic acid binding"/>
    <property type="evidence" value="ECO:0007669"/>
    <property type="project" value="InterPro"/>
</dbReference>
<keyword evidence="2 8" id="KW-0489">Methyltransferase</keyword>
<dbReference type="RefSeq" id="WP_147758305.1">
    <property type="nucleotide sequence ID" value="NZ_SAXT01000004.1"/>
</dbReference>
<accession>A0A5C8CFZ8</accession>
<evidence type="ECO:0000256" key="3">
    <source>
        <dbReference type="ARBA" id="ARBA00022679"/>
    </source>
</evidence>
<dbReference type="GO" id="GO:0032259">
    <property type="term" value="P:methylation"/>
    <property type="evidence" value="ECO:0007669"/>
    <property type="project" value="UniProtKB-KW"/>
</dbReference>
<dbReference type="Gene3D" id="1.10.8.10">
    <property type="entry name" value="DNA helicase RuvA subunit, C-terminal domain"/>
    <property type="match status" value="1"/>
</dbReference>
<evidence type="ECO:0000259" key="6">
    <source>
        <dbReference type="Pfam" id="PF05175"/>
    </source>
</evidence>
<dbReference type="PANTHER" id="PTHR18895:SF74">
    <property type="entry name" value="MTRF1L RELEASE FACTOR GLUTAMINE METHYLTRANSFERASE"/>
    <property type="match status" value="1"/>
</dbReference>
<dbReference type="EMBL" id="SAXT01000004">
    <property type="protein sequence ID" value="TXJ12364.1"/>
    <property type="molecule type" value="Genomic_DNA"/>
</dbReference>
<evidence type="ECO:0000313" key="8">
    <source>
        <dbReference type="EMBL" id="TXJ12364.1"/>
    </source>
</evidence>
<dbReference type="SUPFAM" id="SSF53335">
    <property type="entry name" value="S-adenosyl-L-methionine-dependent methyltransferases"/>
    <property type="match status" value="1"/>
</dbReference>
<sequence length="295" mass="34228">MNINQALNYYSKKLIEITKDYKIAYIETQILISHSLNLSKTKLISNALIELNENEINKIETLINRRLNFEPIAYITNKKEFYGIDFYVNNSVLIPRVETEEIIDLIKEDINKKIDKKNKKFSVCDIGAGCGNIAITLKKLFENADITAIEISEKAIQVIKKNCENILQNKNSINIINADALSFTPKNKFDIIVSNPPYVALKDKDNLQRDLNFEPENALYSGYDGMDFYRIFFNIIDRYLKYNGAFFFEIGFNQKKELINICESFNIKNAEIKKDLSGKDRFLICYNYIANKKLD</sequence>
<proteinExistence type="predicted"/>
<dbReference type="InterPro" id="IPR004556">
    <property type="entry name" value="HemK-like"/>
</dbReference>
<keyword evidence="4" id="KW-0949">S-adenosyl-L-methionine</keyword>
<dbReference type="GO" id="GO:0102559">
    <property type="term" value="F:peptide chain release factor N(5)-glutamine methyltransferase activity"/>
    <property type="evidence" value="ECO:0007669"/>
    <property type="project" value="UniProtKB-EC"/>
</dbReference>
<dbReference type="EC" id="2.1.1.297" evidence="1"/>
<dbReference type="InterPro" id="IPR007848">
    <property type="entry name" value="Small_mtfrase_dom"/>
</dbReference>
<reference evidence="8 9" key="1">
    <citation type="journal article" date="1992" name="Lakartidningen">
        <title>[Penicillin V and not amoxicillin is the first choice preparation in acute otitis].</title>
        <authorList>
            <person name="Kamme C."/>
            <person name="Lundgren K."/>
            <person name="Prellner K."/>
        </authorList>
    </citation>
    <scope>NUCLEOTIDE SEQUENCE [LARGE SCALE GENOMIC DNA]</scope>
    <source>
        <strain evidence="8 9">W1</strain>
    </source>
</reference>
<dbReference type="InterPro" id="IPR019874">
    <property type="entry name" value="RF_methyltr_PrmC"/>
</dbReference>
<evidence type="ECO:0000259" key="7">
    <source>
        <dbReference type="Pfam" id="PF17827"/>
    </source>
</evidence>
<dbReference type="InterPro" id="IPR040758">
    <property type="entry name" value="PrmC_N"/>
</dbReference>
<organism evidence="8 9">
    <name type="scientific">Brachyspira aalborgi</name>
    <dbReference type="NCBI Taxonomy" id="29522"/>
    <lineage>
        <taxon>Bacteria</taxon>
        <taxon>Pseudomonadati</taxon>
        <taxon>Spirochaetota</taxon>
        <taxon>Spirochaetia</taxon>
        <taxon>Brachyspirales</taxon>
        <taxon>Brachyspiraceae</taxon>
        <taxon>Brachyspira</taxon>
    </lineage>
</organism>
<name>A0A5C8CFZ8_9SPIR</name>